<dbReference type="InterPro" id="IPR042099">
    <property type="entry name" value="ANL_N_sf"/>
</dbReference>
<dbReference type="KEGG" id="apre:CNX65_15895"/>
<evidence type="ECO:0000259" key="3">
    <source>
        <dbReference type="Pfam" id="PF00501"/>
    </source>
</evidence>
<dbReference type="PANTHER" id="PTHR43201:SF8">
    <property type="entry name" value="ACYL-COA SYNTHETASE FAMILY MEMBER 3"/>
    <property type="match status" value="1"/>
</dbReference>
<feature type="domain" description="AMP-dependent synthetase/ligase" evidence="3">
    <location>
        <begin position="9"/>
        <end position="332"/>
    </location>
</feature>
<organism evidence="4 5">
    <name type="scientific">Actinosynnema pretiosum</name>
    <dbReference type="NCBI Taxonomy" id="42197"/>
    <lineage>
        <taxon>Bacteria</taxon>
        <taxon>Bacillati</taxon>
        <taxon>Actinomycetota</taxon>
        <taxon>Actinomycetes</taxon>
        <taxon>Pseudonocardiales</taxon>
        <taxon>Pseudonocardiaceae</taxon>
        <taxon>Actinosynnema</taxon>
    </lineage>
</organism>
<reference evidence="4" key="1">
    <citation type="submission" date="2017-09" db="EMBL/GenBank/DDBJ databases">
        <title>Complete Genome Sequence of ansamitocin-producing Bacterium Actinosynnema pretiosum X47.</title>
        <authorList>
            <person name="Cao G."/>
            <person name="Zong G."/>
            <person name="Zhong C."/>
            <person name="Fu J."/>
        </authorList>
    </citation>
    <scope>NUCLEOTIDE SEQUENCE [LARGE SCALE GENOMIC DNA]</scope>
    <source>
        <strain evidence="4">X47</strain>
    </source>
</reference>
<dbReference type="Pfam" id="PF00501">
    <property type="entry name" value="AMP-binding"/>
    <property type="match status" value="1"/>
</dbReference>
<keyword evidence="5" id="KW-1185">Reference proteome</keyword>
<gene>
    <name evidence="4" type="ORF">CNX65_15895</name>
</gene>
<feature type="region of interest" description="Disordered" evidence="2">
    <location>
        <begin position="299"/>
        <end position="330"/>
    </location>
</feature>
<dbReference type="Gene3D" id="3.40.50.12780">
    <property type="entry name" value="N-terminal domain of ligase-like"/>
    <property type="match status" value="1"/>
</dbReference>
<name>A0A290Z6J0_9PSEU</name>
<comment type="similarity">
    <text evidence="1">Belongs to the ATP-dependent AMP-binding enzyme family.</text>
</comment>
<dbReference type="GO" id="GO:0006631">
    <property type="term" value="P:fatty acid metabolic process"/>
    <property type="evidence" value="ECO:0007669"/>
    <property type="project" value="TreeGrafter"/>
</dbReference>
<sequence length="467" mass="47849">MLAELTARALRAHAHRPLLSDDGGVLTGAGLDAAASAAETGLRPFLPEVAPARVGLQAGNSTAYVVVYLALLRAGCLPFLLDLATAPAEVAGIAETCGLDLLLHEQATAPPHGVHRGRVAGLEVTALTPRPDRPDTHPDTEVCRFTSGSTGSPHCIEFSGRAVHRAAANWALGTGLTGSDTIACFASLSNGLAFNTSLLSAFLVGAHLRLGRGLPTAGRVARLLQATGATRLTGFPALYESLVRRGGAVGAGTLRMAVSSAAPLPAEVKLRFTELTGVPVQNYYGVAEAGPLTFAADPRSDPGLGQPLPGVSLRAGEPGDPGPVRVRSESMGTRYLGSPGLLEGRVDDEGFYRTGDLGHLEGGSLVLAGRADQLINVGGRKVDAAEVARVLRGAEGVRDAVVLEVPDRHGSPALAAVLCGGDPAAARGHAAGLLAAHKVPTLLRVVDEIPRGTTGKPALSALRRLFA</sequence>
<evidence type="ECO:0000313" key="5">
    <source>
        <dbReference type="Proteomes" id="UP000218505"/>
    </source>
</evidence>
<dbReference type="Gene3D" id="3.30.300.30">
    <property type="match status" value="1"/>
</dbReference>
<protein>
    <submittedName>
        <fullName evidence="4">MitE</fullName>
    </submittedName>
</protein>
<dbReference type="EMBL" id="CP023445">
    <property type="protein sequence ID" value="ATE54589.1"/>
    <property type="molecule type" value="Genomic_DNA"/>
</dbReference>
<dbReference type="Proteomes" id="UP000218505">
    <property type="component" value="Chromosome"/>
</dbReference>
<evidence type="ECO:0000256" key="2">
    <source>
        <dbReference type="SAM" id="MobiDB-lite"/>
    </source>
</evidence>
<dbReference type="RefSeq" id="WP_096493881.1">
    <property type="nucleotide sequence ID" value="NZ_CP023445.1"/>
</dbReference>
<dbReference type="PANTHER" id="PTHR43201">
    <property type="entry name" value="ACYL-COA SYNTHETASE"/>
    <property type="match status" value="1"/>
</dbReference>
<evidence type="ECO:0000313" key="4">
    <source>
        <dbReference type="EMBL" id="ATE54589.1"/>
    </source>
</evidence>
<dbReference type="SUPFAM" id="SSF56801">
    <property type="entry name" value="Acetyl-CoA synthetase-like"/>
    <property type="match status" value="1"/>
</dbReference>
<dbReference type="InterPro" id="IPR000873">
    <property type="entry name" value="AMP-dep_synth/lig_dom"/>
</dbReference>
<proteinExistence type="inferred from homology"/>
<dbReference type="InterPro" id="IPR045851">
    <property type="entry name" value="AMP-bd_C_sf"/>
</dbReference>
<dbReference type="CDD" id="cd04433">
    <property type="entry name" value="AFD_class_I"/>
    <property type="match status" value="1"/>
</dbReference>
<accession>A0A290Z6J0</accession>
<dbReference type="AlphaFoldDB" id="A0A290Z6J0"/>
<dbReference type="GO" id="GO:0031956">
    <property type="term" value="F:medium-chain fatty acid-CoA ligase activity"/>
    <property type="evidence" value="ECO:0007669"/>
    <property type="project" value="TreeGrafter"/>
</dbReference>
<evidence type="ECO:0000256" key="1">
    <source>
        <dbReference type="ARBA" id="ARBA00006432"/>
    </source>
</evidence>